<evidence type="ECO:0000256" key="5">
    <source>
        <dbReference type="ARBA" id="ARBA00022692"/>
    </source>
</evidence>
<dbReference type="Proteomes" id="UP000316079">
    <property type="component" value="Unassembled WGS sequence"/>
</dbReference>
<keyword evidence="17" id="KW-1185">Reference proteome</keyword>
<dbReference type="InterPro" id="IPR050599">
    <property type="entry name" value="VDCC_alpha-1_subunit"/>
</dbReference>
<feature type="non-terminal residue" evidence="16">
    <location>
        <position position="245"/>
    </location>
</feature>
<dbReference type="PRINTS" id="PR00169">
    <property type="entry name" value="KCHANNEL"/>
</dbReference>
<gene>
    <name evidence="16" type="ORF">DNTS_011009</name>
</gene>
<feature type="transmembrane region" description="Helical" evidence="14">
    <location>
        <begin position="135"/>
        <end position="154"/>
    </location>
</feature>
<evidence type="ECO:0000256" key="3">
    <source>
        <dbReference type="ARBA" id="ARBA00022568"/>
    </source>
</evidence>
<organism evidence="16 17">
    <name type="scientific">Danionella cerebrum</name>
    <dbReference type="NCBI Taxonomy" id="2873325"/>
    <lineage>
        <taxon>Eukaryota</taxon>
        <taxon>Metazoa</taxon>
        <taxon>Chordata</taxon>
        <taxon>Craniata</taxon>
        <taxon>Vertebrata</taxon>
        <taxon>Euteleostomi</taxon>
        <taxon>Actinopterygii</taxon>
        <taxon>Neopterygii</taxon>
        <taxon>Teleostei</taxon>
        <taxon>Ostariophysi</taxon>
        <taxon>Cypriniformes</taxon>
        <taxon>Danionidae</taxon>
        <taxon>Danioninae</taxon>
        <taxon>Danionella</taxon>
    </lineage>
</organism>
<name>A0A553MNY3_9TELE</name>
<accession>A0A553MNY3</accession>
<dbReference type="FunFam" id="1.20.120.350:FF:000001">
    <property type="entry name" value="Voltage-dependent L-type calcium channel subunit alpha"/>
    <property type="match status" value="1"/>
</dbReference>
<evidence type="ECO:0000256" key="8">
    <source>
        <dbReference type="ARBA" id="ARBA00022837"/>
    </source>
</evidence>
<keyword evidence="2" id="KW-0813">Transport</keyword>
<dbReference type="GO" id="GO:0008331">
    <property type="term" value="F:high voltage-gated calcium channel activity"/>
    <property type="evidence" value="ECO:0007669"/>
    <property type="project" value="TreeGrafter"/>
</dbReference>
<evidence type="ECO:0000256" key="11">
    <source>
        <dbReference type="ARBA" id="ARBA00023065"/>
    </source>
</evidence>
<dbReference type="SUPFAM" id="SSF81324">
    <property type="entry name" value="Voltage-gated potassium channels"/>
    <property type="match status" value="1"/>
</dbReference>
<keyword evidence="4" id="KW-0107">Calcium channel</keyword>
<keyword evidence="7" id="KW-0677">Repeat</keyword>
<evidence type="ECO:0000313" key="16">
    <source>
        <dbReference type="EMBL" id="TRY54895.1"/>
    </source>
</evidence>
<evidence type="ECO:0000256" key="7">
    <source>
        <dbReference type="ARBA" id="ARBA00022737"/>
    </source>
</evidence>
<dbReference type="InterPro" id="IPR005821">
    <property type="entry name" value="Ion_trans_dom"/>
</dbReference>
<evidence type="ECO:0000256" key="10">
    <source>
        <dbReference type="ARBA" id="ARBA00022989"/>
    </source>
</evidence>
<evidence type="ECO:0000256" key="4">
    <source>
        <dbReference type="ARBA" id="ARBA00022673"/>
    </source>
</evidence>
<dbReference type="AlphaFoldDB" id="A0A553MNY3"/>
<dbReference type="FunFam" id="1.10.287.70:FF:000107">
    <property type="entry name" value="Voltage-dependent L-type calcium channel subunit alpha"/>
    <property type="match status" value="1"/>
</dbReference>
<keyword evidence="3" id="KW-0109">Calcium transport</keyword>
<keyword evidence="8" id="KW-0106">Calcium</keyword>
<evidence type="ECO:0000313" key="17">
    <source>
        <dbReference type="Proteomes" id="UP000316079"/>
    </source>
</evidence>
<evidence type="ECO:0000259" key="15">
    <source>
        <dbReference type="Pfam" id="PF00520"/>
    </source>
</evidence>
<proteinExistence type="predicted"/>
<feature type="domain" description="Ion transport" evidence="15">
    <location>
        <begin position="5"/>
        <end position="228"/>
    </location>
</feature>
<dbReference type="Gene3D" id="1.10.287.70">
    <property type="match status" value="1"/>
</dbReference>
<evidence type="ECO:0000256" key="2">
    <source>
        <dbReference type="ARBA" id="ARBA00022448"/>
    </source>
</evidence>
<feature type="transmembrane region" description="Helical" evidence="14">
    <location>
        <begin position="6"/>
        <end position="23"/>
    </location>
</feature>
<evidence type="ECO:0000256" key="12">
    <source>
        <dbReference type="ARBA" id="ARBA00023136"/>
    </source>
</evidence>
<dbReference type="STRING" id="623744.A0A553MNY3"/>
<dbReference type="Gene3D" id="1.20.120.350">
    <property type="entry name" value="Voltage-gated potassium channels. Chain C"/>
    <property type="match status" value="1"/>
</dbReference>
<dbReference type="InterPro" id="IPR027359">
    <property type="entry name" value="Volt_channel_dom_sf"/>
</dbReference>
<evidence type="ECO:0000256" key="13">
    <source>
        <dbReference type="ARBA" id="ARBA00023303"/>
    </source>
</evidence>
<protein>
    <recommendedName>
        <fullName evidence="15">Ion transport domain-containing protein</fullName>
    </recommendedName>
</protein>
<keyword evidence="6" id="KW-0479">Metal-binding</keyword>
<keyword evidence="12 14" id="KW-0472">Membrane</keyword>
<keyword evidence="9" id="KW-0851">Voltage-gated channel</keyword>
<evidence type="ECO:0000256" key="9">
    <source>
        <dbReference type="ARBA" id="ARBA00022882"/>
    </source>
</evidence>
<comment type="subcellular location">
    <subcellularLocation>
        <location evidence="1">Membrane</location>
        <topology evidence="1">Multi-pass membrane protein</topology>
    </subcellularLocation>
</comment>
<keyword evidence="11" id="KW-0406">Ion transport</keyword>
<evidence type="ECO:0000256" key="6">
    <source>
        <dbReference type="ARBA" id="ARBA00022723"/>
    </source>
</evidence>
<keyword evidence="13" id="KW-0407">Ion channel</keyword>
<keyword evidence="5 14" id="KW-0812">Transmembrane</keyword>
<dbReference type="GO" id="GO:0046872">
    <property type="term" value="F:metal ion binding"/>
    <property type="evidence" value="ECO:0007669"/>
    <property type="project" value="UniProtKB-KW"/>
</dbReference>
<evidence type="ECO:0000256" key="1">
    <source>
        <dbReference type="ARBA" id="ARBA00004141"/>
    </source>
</evidence>
<dbReference type="OrthoDB" id="431720at2759"/>
<dbReference type="EMBL" id="SRMA01027338">
    <property type="protein sequence ID" value="TRY54895.1"/>
    <property type="molecule type" value="Genomic_DNA"/>
</dbReference>
<evidence type="ECO:0000256" key="14">
    <source>
        <dbReference type="SAM" id="Phobius"/>
    </source>
</evidence>
<dbReference type="PANTHER" id="PTHR45628:SF11">
    <property type="entry name" value="VOLTAGE-DEPENDENT L-TYPE CALCIUM CHANNEL SUBUNIT ALPHA-1D"/>
    <property type="match status" value="1"/>
</dbReference>
<sequence>MVKSTMFYWLVILLVFLNTLTISSEHYEQPQWLTEVQDVANKLLLGLFTCEMLMKLYSLGLQSYLVSFFNRFDCFVVCGGIAELILVELEIMSPLGISVLRCVRLLRIFKVTRHWASLSNLVASLLNSMKSIASLLLLLFLFIIIFSLLGMQLFGGKFNFDETLTKRSTFDNFPQALLTVFQQILTGEDWNTVMYDGIMAYGGPSSSGMLVSIYFIILFICGNCIFLNRSLKLTNSYFTSEILRN</sequence>
<dbReference type="GO" id="GO:0005891">
    <property type="term" value="C:voltage-gated calcium channel complex"/>
    <property type="evidence" value="ECO:0007669"/>
    <property type="project" value="TreeGrafter"/>
</dbReference>
<dbReference type="Pfam" id="PF00520">
    <property type="entry name" value="Ion_trans"/>
    <property type="match status" value="1"/>
</dbReference>
<dbReference type="PANTHER" id="PTHR45628">
    <property type="entry name" value="VOLTAGE-DEPENDENT CALCIUM CHANNEL TYPE A SUBUNIT ALPHA-1"/>
    <property type="match status" value="1"/>
</dbReference>
<dbReference type="GO" id="GO:0098703">
    <property type="term" value="P:calcium ion import across plasma membrane"/>
    <property type="evidence" value="ECO:0007669"/>
    <property type="project" value="TreeGrafter"/>
</dbReference>
<feature type="transmembrane region" description="Helical" evidence="14">
    <location>
        <begin position="209"/>
        <end position="227"/>
    </location>
</feature>
<comment type="caution">
    <text evidence="16">The sequence shown here is derived from an EMBL/GenBank/DDBJ whole genome shotgun (WGS) entry which is preliminary data.</text>
</comment>
<keyword evidence="10 14" id="KW-1133">Transmembrane helix</keyword>
<reference evidence="16 17" key="1">
    <citation type="journal article" date="2019" name="Sci. Data">
        <title>Hybrid genome assembly and annotation of Danionella translucida.</title>
        <authorList>
            <person name="Kadobianskyi M."/>
            <person name="Schulze L."/>
            <person name="Schuelke M."/>
            <person name="Judkewitz B."/>
        </authorList>
    </citation>
    <scope>NUCLEOTIDE SEQUENCE [LARGE SCALE GENOMIC DNA]</scope>
    <source>
        <strain evidence="16 17">Bolton</strain>
    </source>
</reference>